<dbReference type="EMBL" id="JAAOIW010000022">
    <property type="protein sequence ID" value="NHN34791.1"/>
    <property type="molecule type" value="Genomic_DNA"/>
</dbReference>
<comment type="caution">
    <text evidence="5">The sequence shown here is derived from an EMBL/GenBank/DDBJ whole genome shotgun (WGS) entry which is preliminary data.</text>
</comment>
<dbReference type="InterPro" id="IPR029058">
    <property type="entry name" value="AB_hydrolase_fold"/>
</dbReference>
<keyword evidence="2" id="KW-0732">Signal</keyword>
<reference evidence="5" key="1">
    <citation type="submission" date="2020-03" db="EMBL/GenBank/DDBJ databases">
        <title>Draft sequencing of Paenibacilllus sp. S3N08.</title>
        <authorList>
            <person name="Kim D.-U."/>
        </authorList>
    </citation>
    <scope>NUCLEOTIDE SEQUENCE</scope>
    <source>
        <strain evidence="5">S3N08</strain>
    </source>
</reference>
<organism evidence="5 6">
    <name type="scientific">Paenibacillus agricola</name>
    <dbReference type="NCBI Taxonomy" id="2716264"/>
    <lineage>
        <taxon>Bacteria</taxon>
        <taxon>Bacillati</taxon>
        <taxon>Bacillota</taxon>
        <taxon>Bacilli</taxon>
        <taxon>Bacillales</taxon>
        <taxon>Paenibacillaceae</taxon>
        <taxon>Paenibacillus</taxon>
    </lineage>
</organism>
<dbReference type="Proteomes" id="UP001165962">
    <property type="component" value="Unassembled WGS sequence"/>
</dbReference>
<protein>
    <submittedName>
        <fullName evidence="5">Acetylxylan esterase</fullName>
    </submittedName>
</protein>
<proteinExistence type="predicted"/>
<keyword evidence="6" id="KW-1185">Reference proteome</keyword>
<feature type="domain" description="4-O-methyl-glucuronoyl methylesterase-like" evidence="4">
    <location>
        <begin position="177"/>
        <end position="324"/>
    </location>
</feature>
<evidence type="ECO:0000256" key="2">
    <source>
        <dbReference type="ARBA" id="ARBA00022729"/>
    </source>
</evidence>
<evidence type="ECO:0000256" key="1">
    <source>
        <dbReference type="ARBA" id="ARBA00022487"/>
    </source>
</evidence>
<evidence type="ECO:0000259" key="4">
    <source>
        <dbReference type="Pfam" id="PF22244"/>
    </source>
</evidence>
<name>A0ABX0JG81_9BACL</name>
<dbReference type="RefSeq" id="WP_166156403.1">
    <property type="nucleotide sequence ID" value="NZ_JAAOIW010000022.1"/>
</dbReference>
<keyword evidence="1" id="KW-0719">Serine esterase</keyword>
<dbReference type="Gene3D" id="3.40.50.1820">
    <property type="entry name" value="alpha/beta hydrolase"/>
    <property type="match status" value="1"/>
</dbReference>
<gene>
    <name evidence="5" type="ORF">G9U52_34160</name>
</gene>
<evidence type="ECO:0000313" key="6">
    <source>
        <dbReference type="Proteomes" id="UP001165962"/>
    </source>
</evidence>
<accession>A0ABX0JG81</accession>
<evidence type="ECO:0000256" key="3">
    <source>
        <dbReference type="ARBA" id="ARBA00022801"/>
    </source>
</evidence>
<sequence>MSNHFYKSPLLPDPLLGCEGEKILTAEQWQQIRRPEILELFHEHVYGRAPLQRPQYLRFITVDKGEGWMGGKAVRKKIDIGYEGPGGNGVIHLYLFVPAQAIRPVPTFLLICNREAENMDPDREVQSPFWPAEHIVSRGYAAAVFHVEDLDPDKHDGFKNGVHGIFDPPEVPRPKDAWGTLAAWAWGASRVMDYLETDPDIDDKSVALVGHSRGGKTALWCGAQDERFAMVVSNDSGCGGAAITRCKKGETINNINERFPHWFCENYKSFNGRENELPIDQHMLLSLIAPRLLYVASASEDTWADPDSEFLACTHAERVYNLLGLKGLETLDMPAPECPLHQGSIGYHLRTGKHDLTLFDWNCFMDYADRHMKEARL</sequence>
<keyword evidence="3" id="KW-0378">Hydrolase</keyword>
<dbReference type="InterPro" id="IPR054579">
    <property type="entry name" value="GCE-like_dom"/>
</dbReference>
<dbReference type="SUPFAM" id="SSF53474">
    <property type="entry name" value="alpha/beta-Hydrolases"/>
    <property type="match status" value="1"/>
</dbReference>
<dbReference type="Pfam" id="PF22244">
    <property type="entry name" value="GCE_fung"/>
    <property type="match status" value="1"/>
</dbReference>
<evidence type="ECO:0000313" key="5">
    <source>
        <dbReference type="EMBL" id="NHN34791.1"/>
    </source>
</evidence>